<comment type="caution">
    <text evidence="1">The sequence shown here is derived from an EMBL/GenBank/DDBJ whole genome shotgun (WGS) entry which is preliminary data.</text>
</comment>
<organism evidence="1 2">
    <name type="scientific">Brassica cretica</name>
    <name type="common">Mustard</name>
    <dbReference type="NCBI Taxonomy" id="69181"/>
    <lineage>
        <taxon>Eukaryota</taxon>
        <taxon>Viridiplantae</taxon>
        <taxon>Streptophyta</taxon>
        <taxon>Embryophyta</taxon>
        <taxon>Tracheophyta</taxon>
        <taxon>Spermatophyta</taxon>
        <taxon>Magnoliopsida</taxon>
        <taxon>eudicotyledons</taxon>
        <taxon>Gunneridae</taxon>
        <taxon>Pentapetalae</taxon>
        <taxon>rosids</taxon>
        <taxon>malvids</taxon>
        <taxon>Brassicales</taxon>
        <taxon>Brassicaceae</taxon>
        <taxon>Brassiceae</taxon>
        <taxon>Brassica</taxon>
    </lineage>
</organism>
<gene>
    <name evidence="1" type="ORF">DY000_02018045</name>
</gene>
<sequence>MSSRTSAEFQTLEHFIFIVYLPGCKSMLASSLLGVLIVSLCDMILAYVEAEISTLLLPVAGSWNTNSDIVKVYPLHFL</sequence>
<protein>
    <submittedName>
        <fullName evidence="1">Uncharacterized protein</fullName>
    </submittedName>
</protein>
<evidence type="ECO:0000313" key="1">
    <source>
        <dbReference type="EMBL" id="KAF3568782.1"/>
    </source>
</evidence>
<dbReference type="Proteomes" id="UP000266723">
    <property type="component" value="Unassembled WGS sequence"/>
</dbReference>
<evidence type="ECO:0000313" key="2">
    <source>
        <dbReference type="Proteomes" id="UP000266723"/>
    </source>
</evidence>
<keyword evidence="2" id="KW-1185">Reference proteome</keyword>
<dbReference type="EMBL" id="QGKV02000759">
    <property type="protein sequence ID" value="KAF3568782.1"/>
    <property type="molecule type" value="Genomic_DNA"/>
</dbReference>
<reference evidence="1 2" key="1">
    <citation type="journal article" date="2020" name="BMC Genomics">
        <title>Intraspecific diversification of the crop wild relative Brassica cretica Lam. using demographic model selection.</title>
        <authorList>
            <person name="Kioukis A."/>
            <person name="Michalopoulou V.A."/>
            <person name="Briers L."/>
            <person name="Pirintsos S."/>
            <person name="Studholme D.J."/>
            <person name="Pavlidis P."/>
            <person name="Sarris P.F."/>
        </authorList>
    </citation>
    <scope>NUCLEOTIDE SEQUENCE [LARGE SCALE GENOMIC DNA]</scope>
    <source>
        <strain evidence="2">cv. PFS-1207/04</strain>
    </source>
</reference>
<proteinExistence type="predicted"/>
<name>A0ABQ7D8L0_BRACR</name>
<accession>A0ABQ7D8L0</accession>